<feature type="compositionally biased region" description="Basic and acidic residues" evidence="1">
    <location>
        <begin position="335"/>
        <end position="344"/>
    </location>
</feature>
<feature type="compositionally biased region" description="Acidic residues" evidence="1">
    <location>
        <begin position="186"/>
        <end position="198"/>
    </location>
</feature>
<feature type="region of interest" description="Disordered" evidence="1">
    <location>
        <begin position="268"/>
        <end position="344"/>
    </location>
</feature>
<keyword evidence="3" id="KW-1185">Reference proteome</keyword>
<proteinExistence type="predicted"/>
<dbReference type="EMBL" id="KL648363">
    <property type="protein sequence ID" value="KEY71116.1"/>
    <property type="molecule type" value="Genomic_DNA"/>
</dbReference>
<feature type="compositionally biased region" description="Basic and acidic residues" evidence="1">
    <location>
        <begin position="304"/>
        <end position="318"/>
    </location>
</feature>
<evidence type="ECO:0000313" key="2">
    <source>
        <dbReference type="EMBL" id="KEY71116.1"/>
    </source>
</evidence>
<dbReference type="Proteomes" id="UP000028045">
    <property type="component" value="Unassembled WGS sequence"/>
</dbReference>
<dbReference type="AlphaFoldDB" id="A0A084B0N7"/>
<accession>A0A084B0N7</accession>
<organism evidence="2 3">
    <name type="scientific">Stachybotrys chartarum (strain CBS 109288 / IBT 7711)</name>
    <name type="common">Toxic black mold</name>
    <name type="synonym">Stilbospora chartarum</name>
    <dbReference type="NCBI Taxonomy" id="1280523"/>
    <lineage>
        <taxon>Eukaryota</taxon>
        <taxon>Fungi</taxon>
        <taxon>Dikarya</taxon>
        <taxon>Ascomycota</taxon>
        <taxon>Pezizomycotina</taxon>
        <taxon>Sordariomycetes</taxon>
        <taxon>Hypocreomycetidae</taxon>
        <taxon>Hypocreales</taxon>
        <taxon>Stachybotryaceae</taxon>
        <taxon>Stachybotrys</taxon>
    </lineage>
</organism>
<reference evidence="2 3" key="1">
    <citation type="journal article" date="2014" name="BMC Genomics">
        <title>Comparative genome sequencing reveals chemotype-specific gene clusters in the toxigenic black mold Stachybotrys.</title>
        <authorList>
            <person name="Semeiks J."/>
            <person name="Borek D."/>
            <person name="Otwinowski Z."/>
            <person name="Grishin N.V."/>
        </authorList>
    </citation>
    <scope>NUCLEOTIDE SEQUENCE [LARGE SCALE GENOMIC DNA]</scope>
    <source>
        <strain evidence="3">CBS 109288 / IBT 7711</strain>
    </source>
</reference>
<feature type="region of interest" description="Disordered" evidence="1">
    <location>
        <begin position="164"/>
        <end position="239"/>
    </location>
</feature>
<name>A0A084B0N7_STACB</name>
<evidence type="ECO:0000256" key="1">
    <source>
        <dbReference type="SAM" id="MobiDB-lite"/>
    </source>
</evidence>
<dbReference type="HOGENOM" id="CLU_038616_0_0_1"/>
<evidence type="ECO:0000313" key="3">
    <source>
        <dbReference type="Proteomes" id="UP000028045"/>
    </source>
</evidence>
<protein>
    <submittedName>
        <fullName evidence="2">Uncharacterized protein</fullName>
    </submittedName>
</protein>
<gene>
    <name evidence="2" type="ORF">S7711_00938</name>
</gene>
<dbReference type="OrthoDB" id="5578001at2759"/>
<sequence>MSASIPPPDLYTLLAPILPSLPAAAASTEPASGVLPLLSPILRQRVRLLSDASTEPWLRLLCYDQAKGQKLTEAVRGTALEPHPVSGEVEVDWDYDAEVRYRRLDRETIQALVALASFGLAFQLVYCVGDVDGGGDGWRVGEVTVPDTPSPFSKFGGATTITEADRQFKTGQVRPPSAPGRSGGGDDGDEAMEEDDGGYWDQYDATPPQTPGKNQPPTPPRGTRPGKVNGGPSPDIDDEYFAQYDHVQPAMDNHDPDEEAQLAQVAPPLGLGHGEPRPAEAVGTDDTNGSWTLAGATDEDNSEEGQRRLDKTIIHPRPESSASSSGSRTVAKLEATADRQGQHEFGVKQHVSRSIRNLYLLSRASGIDREEFERMVKSELEVLALVEDQD</sequence>
<feature type="compositionally biased region" description="Pro residues" evidence="1">
    <location>
        <begin position="208"/>
        <end position="222"/>
    </location>
</feature>